<dbReference type="EMBL" id="JANJOU010000039">
    <property type="protein sequence ID" value="MCR0985694.1"/>
    <property type="molecule type" value="Genomic_DNA"/>
</dbReference>
<dbReference type="RefSeq" id="WP_257719341.1">
    <property type="nucleotide sequence ID" value="NZ_JANJOU010000039.1"/>
</dbReference>
<gene>
    <name evidence="2" type="ORF">NRP21_26940</name>
</gene>
<evidence type="ECO:0000313" key="2">
    <source>
        <dbReference type="EMBL" id="MCR0985694.1"/>
    </source>
</evidence>
<protein>
    <submittedName>
        <fullName evidence="2">Uncharacterized protein</fullName>
    </submittedName>
</protein>
<feature type="region of interest" description="Disordered" evidence="1">
    <location>
        <begin position="1"/>
        <end position="20"/>
    </location>
</feature>
<evidence type="ECO:0000256" key="1">
    <source>
        <dbReference type="SAM" id="MobiDB-lite"/>
    </source>
</evidence>
<dbReference type="Proteomes" id="UP001524642">
    <property type="component" value="Unassembled WGS sequence"/>
</dbReference>
<proteinExistence type="predicted"/>
<organism evidence="2 3">
    <name type="scientific">Roseomonas populi</name>
    <dbReference type="NCBI Taxonomy" id="3121582"/>
    <lineage>
        <taxon>Bacteria</taxon>
        <taxon>Pseudomonadati</taxon>
        <taxon>Pseudomonadota</taxon>
        <taxon>Alphaproteobacteria</taxon>
        <taxon>Acetobacterales</taxon>
        <taxon>Roseomonadaceae</taxon>
        <taxon>Roseomonas</taxon>
    </lineage>
</organism>
<accession>A0ABT1XCM2</accession>
<reference evidence="2 3" key="1">
    <citation type="submission" date="2022-06" db="EMBL/GenBank/DDBJ databases">
        <title>Roseomonas CN29.</title>
        <authorList>
            <person name="Cheng Y."/>
            <person name="He X."/>
        </authorList>
    </citation>
    <scope>NUCLEOTIDE SEQUENCE [LARGE SCALE GENOMIC DNA]</scope>
    <source>
        <strain evidence="2 3">CN29</strain>
    </source>
</reference>
<comment type="caution">
    <text evidence="2">The sequence shown here is derived from an EMBL/GenBank/DDBJ whole genome shotgun (WGS) entry which is preliminary data.</text>
</comment>
<name>A0ABT1XCM2_9PROT</name>
<evidence type="ECO:0000313" key="3">
    <source>
        <dbReference type="Proteomes" id="UP001524642"/>
    </source>
</evidence>
<keyword evidence="3" id="KW-1185">Reference proteome</keyword>
<sequence>MHAIGDEGPGDDIMTPVTEHRPGALPFSDLFDVISTSAVDAGSQALMSGLCALRVERRQDGTPQNGHGADRICSA</sequence>